<evidence type="ECO:0000259" key="7">
    <source>
        <dbReference type="PROSITE" id="PS50053"/>
    </source>
</evidence>
<comment type="subcellular location">
    <subcellularLocation>
        <location evidence="1">Membrane</location>
    </subcellularLocation>
</comment>
<dbReference type="InterPro" id="IPR029071">
    <property type="entry name" value="Ubiquitin-like_domsf"/>
</dbReference>
<sequence>MSSARDTTAPLTVHIRSPTLADSISVETSLDTTVVAFKRSLRDAHPGRPEPAEQRLIFQGKLLADSDVLKEVLKKSDLSTAPIFHLVVKSNFHQPSPAPASSISTNQFRQRHVTMMQYPQQSAAPTVAEPHHAQTFPSWAAMPNVHHGYPMQQQYGVPPGYQYVVINGYPYLAPIPSGYPLLPHYHELMVHYAQQQQLAAVLAHANTNLPAPAVPAVPDNNPVALAERRARRSSAVWLAIKLVFMLFVLGQNASIERIIVLHVVAIVIFLYQTERLRFVVRRIGVVPREEVNAAAAPPAPQPAAAPAPTRTEPAPHNPDAGAPAQEPAATEPTAEQSAAVSTPAPVSRLRQVEHALYTFVASLIPTAPDPVAAAAQQEEMGGGF</sequence>
<dbReference type="InterPro" id="IPR000626">
    <property type="entry name" value="Ubiquitin-like_dom"/>
</dbReference>
<feature type="domain" description="Ubiquitin-like" evidence="7">
    <location>
        <begin position="11"/>
        <end position="89"/>
    </location>
</feature>
<name>A0A433QNR6_9FUNG</name>
<comment type="caution">
    <text evidence="8">The sequence shown here is derived from an EMBL/GenBank/DDBJ whole genome shotgun (WGS) entry which is preliminary data.</text>
</comment>
<dbReference type="EMBL" id="RBNJ01002999">
    <property type="protein sequence ID" value="RUS31398.1"/>
    <property type="molecule type" value="Genomic_DNA"/>
</dbReference>
<feature type="transmembrane region" description="Helical" evidence="6">
    <location>
        <begin position="257"/>
        <end position="273"/>
    </location>
</feature>
<evidence type="ECO:0000256" key="2">
    <source>
        <dbReference type="ARBA" id="ARBA00022692"/>
    </source>
</evidence>
<evidence type="ECO:0000256" key="1">
    <source>
        <dbReference type="ARBA" id="ARBA00004370"/>
    </source>
</evidence>
<protein>
    <recommendedName>
        <fullName evidence="7">Ubiquitin-like domain-containing protein</fullName>
    </recommendedName>
</protein>
<dbReference type="SMART" id="SM00213">
    <property type="entry name" value="UBQ"/>
    <property type="match status" value="1"/>
</dbReference>
<evidence type="ECO:0000256" key="4">
    <source>
        <dbReference type="ARBA" id="ARBA00023136"/>
    </source>
</evidence>
<dbReference type="InterPro" id="IPR039751">
    <property type="entry name" value="HERPUD1/2"/>
</dbReference>
<keyword evidence="9" id="KW-1185">Reference proteome</keyword>
<dbReference type="AlphaFoldDB" id="A0A433QNR6"/>
<dbReference type="Gene3D" id="3.10.20.90">
    <property type="entry name" value="Phosphatidylinositol 3-kinase Catalytic Subunit, Chain A, domain 1"/>
    <property type="match status" value="1"/>
</dbReference>
<accession>A0A433QNR6</accession>
<keyword evidence="4 6" id="KW-0472">Membrane</keyword>
<gene>
    <name evidence="8" type="ORF">BC938DRAFT_477891</name>
</gene>
<evidence type="ECO:0000313" key="9">
    <source>
        <dbReference type="Proteomes" id="UP000274822"/>
    </source>
</evidence>
<dbReference type="GO" id="GO:0016020">
    <property type="term" value="C:membrane"/>
    <property type="evidence" value="ECO:0007669"/>
    <property type="project" value="UniProtKB-SubCell"/>
</dbReference>
<keyword evidence="3 6" id="KW-1133">Transmembrane helix</keyword>
<dbReference type="Proteomes" id="UP000274822">
    <property type="component" value="Unassembled WGS sequence"/>
</dbReference>
<feature type="region of interest" description="Disordered" evidence="5">
    <location>
        <begin position="291"/>
        <end position="345"/>
    </location>
</feature>
<feature type="compositionally biased region" description="Low complexity" evidence="5">
    <location>
        <begin position="306"/>
        <end position="339"/>
    </location>
</feature>
<organism evidence="8 9">
    <name type="scientific">Jimgerdemannia flammicorona</name>
    <dbReference type="NCBI Taxonomy" id="994334"/>
    <lineage>
        <taxon>Eukaryota</taxon>
        <taxon>Fungi</taxon>
        <taxon>Fungi incertae sedis</taxon>
        <taxon>Mucoromycota</taxon>
        <taxon>Mucoromycotina</taxon>
        <taxon>Endogonomycetes</taxon>
        <taxon>Endogonales</taxon>
        <taxon>Endogonaceae</taxon>
        <taxon>Jimgerdemannia</taxon>
    </lineage>
</organism>
<reference evidence="8 9" key="1">
    <citation type="journal article" date="2018" name="New Phytol.">
        <title>Phylogenomics of Endogonaceae and evolution of mycorrhizas within Mucoromycota.</title>
        <authorList>
            <person name="Chang Y."/>
            <person name="Desiro A."/>
            <person name="Na H."/>
            <person name="Sandor L."/>
            <person name="Lipzen A."/>
            <person name="Clum A."/>
            <person name="Barry K."/>
            <person name="Grigoriev I.V."/>
            <person name="Martin F.M."/>
            <person name="Stajich J.E."/>
            <person name="Smith M.E."/>
            <person name="Bonito G."/>
            <person name="Spatafora J.W."/>
        </authorList>
    </citation>
    <scope>NUCLEOTIDE SEQUENCE [LARGE SCALE GENOMIC DNA]</scope>
    <source>
        <strain evidence="8 9">AD002</strain>
    </source>
</reference>
<dbReference type="PANTHER" id="PTHR12943:SF27">
    <property type="entry name" value="HOMOCYSTEINE-INDUCED ENDOPLASMIC RETICULUM PROTEIN, ISOFORM A"/>
    <property type="match status" value="1"/>
</dbReference>
<evidence type="ECO:0000256" key="6">
    <source>
        <dbReference type="SAM" id="Phobius"/>
    </source>
</evidence>
<dbReference type="Pfam" id="PF00240">
    <property type="entry name" value="ubiquitin"/>
    <property type="match status" value="1"/>
</dbReference>
<dbReference type="PROSITE" id="PS50053">
    <property type="entry name" value="UBIQUITIN_2"/>
    <property type="match status" value="1"/>
</dbReference>
<keyword evidence="2 6" id="KW-0812">Transmembrane</keyword>
<dbReference type="GO" id="GO:0030968">
    <property type="term" value="P:endoplasmic reticulum unfolded protein response"/>
    <property type="evidence" value="ECO:0007669"/>
    <property type="project" value="TreeGrafter"/>
</dbReference>
<evidence type="ECO:0000256" key="3">
    <source>
        <dbReference type="ARBA" id="ARBA00022989"/>
    </source>
</evidence>
<dbReference type="SUPFAM" id="SSF54236">
    <property type="entry name" value="Ubiquitin-like"/>
    <property type="match status" value="1"/>
</dbReference>
<dbReference type="PANTHER" id="PTHR12943">
    <property type="entry name" value="HOMOCYSTEINE-RESPONSIVE ENDOPLASMIC RETICULUM-RESIDENT UNIQUITIN-LIKE DOMAIN HERPUD PROTEIN FAMILY MEMBER"/>
    <property type="match status" value="1"/>
</dbReference>
<proteinExistence type="predicted"/>
<evidence type="ECO:0000256" key="5">
    <source>
        <dbReference type="SAM" id="MobiDB-lite"/>
    </source>
</evidence>
<feature type="transmembrane region" description="Helical" evidence="6">
    <location>
        <begin position="235"/>
        <end position="251"/>
    </location>
</feature>
<evidence type="ECO:0000313" key="8">
    <source>
        <dbReference type="EMBL" id="RUS31398.1"/>
    </source>
</evidence>